<organism evidence="1 2">
    <name type="scientific">Aspergillus luchuensis (strain CBS 106.47)</name>
    <dbReference type="NCBI Taxonomy" id="1137211"/>
    <lineage>
        <taxon>Eukaryota</taxon>
        <taxon>Fungi</taxon>
        <taxon>Dikarya</taxon>
        <taxon>Ascomycota</taxon>
        <taxon>Pezizomycotina</taxon>
        <taxon>Eurotiomycetes</taxon>
        <taxon>Eurotiomycetidae</taxon>
        <taxon>Eurotiales</taxon>
        <taxon>Aspergillaceae</taxon>
        <taxon>Aspergillus</taxon>
        <taxon>Aspergillus subgen. Circumdati</taxon>
    </lineage>
</organism>
<proteinExistence type="predicted"/>
<accession>A0A1M3T735</accession>
<sequence>MAGMQGGMFSHIFCDGAGMKTQGLSSGDCMLLTAGGRVSVVRRRLRIGECLLVSTPRCDSSSRTYLDLCNFAKREQLSLHARRGWAICHWNAPRIPNRKTRHVAKPAQLHQGRGADLLVNRLVDAWNIFIAILAARHGYLNSGVPGYFGMSVRRGGRNQHDLKNEDRSNYLRWDRHKLPRLLPADFVLGRKPSGSSLRENSSRLLSYLLFIISTAGGLESYLIR</sequence>
<protein>
    <submittedName>
        <fullName evidence="1">Uncharacterized protein</fullName>
    </submittedName>
</protein>
<evidence type="ECO:0000313" key="2">
    <source>
        <dbReference type="Proteomes" id="UP000184063"/>
    </source>
</evidence>
<dbReference type="AlphaFoldDB" id="A0A1M3T735"/>
<name>A0A1M3T735_ASPLC</name>
<dbReference type="VEuPathDB" id="FungiDB:ASPFODRAFT_326782"/>
<evidence type="ECO:0000313" key="1">
    <source>
        <dbReference type="EMBL" id="OJZ82545.1"/>
    </source>
</evidence>
<reference evidence="2" key="1">
    <citation type="journal article" date="2017" name="Genome Biol.">
        <title>Comparative genomics reveals high biological diversity and specific adaptations in the industrially and medically important fungal genus Aspergillus.</title>
        <authorList>
            <person name="de Vries R.P."/>
            <person name="Riley R."/>
            <person name="Wiebenga A."/>
            <person name="Aguilar-Osorio G."/>
            <person name="Amillis S."/>
            <person name="Uchima C.A."/>
            <person name="Anderluh G."/>
            <person name="Asadollahi M."/>
            <person name="Askin M."/>
            <person name="Barry K."/>
            <person name="Battaglia E."/>
            <person name="Bayram O."/>
            <person name="Benocci T."/>
            <person name="Braus-Stromeyer S.A."/>
            <person name="Caldana C."/>
            <person name="Canovas D."/>
            <person name="Cerqueira G.C."/>
            <person name="Chen F."/>
            <person name="Chen W."/>
            <person name="Choi C."/>
            <person name="Clum A."/>
            <person name="Dos Santos R.A."/>
            <person name="Damasio A.R."/>
            <person name="Diallinas G."/>
            <person name="Emri T."/>
            <person name="Fekete E."/>
            <person name="Flipphi M."/>
            <person name="Freyberg S."/>
            <person name="Gallo A."/>
            <person name="Gournas C."/>
            <person name="Habgood R."/>
            <person name="Hainaut M."/>
            <person name="Harispe M.L."/>
            <person name="Henrissat B."/>
            <person name="Hilden K.S."/>
            <person name="Hope R."/>
            <person name="Hossain A."/>
            <person name="Karabika E."/>
            <person name="Karaffa L."/>
            <person name="Karanyi Z."/>
            <person name="Krasevec N."/>
            <person name="Kuo A."/>
            <person name="Kusch H."/>
            <person name="LaButti K."/>
            <person name="Lagendijk E.L."/>
            <person name="Lapidus A."/>
            <person name="Levasseur A."/>
            <person name="Lindquist E."/>
            <person name="Lipzen A."/>
            <person name="Logrieco A.F."/>
            <person name="MacCabe A."/>
            <person name="Maekelae M.R."/>
            <person name="Malavazi I."/>
            <person name="Melin P."/>
            <person name="Meyer V."/>
            <person name="Mielnichuk N."/>
            <person name="Miskei M."/>
            <person name="Molnar A.P."/>
            <person name="Mule G."/>
            <person name="Ngan C.Y."/>
            <person name="Orejas M."/>
            <person name="Orosz E."/>
            <person name="Ouedraogo J.P."/>
            <person name="Overkamp K.M."/>
            <person name="Park H.-S."/>
            <person name="Perrone G."/>
            <person name="Piumi F."/>
            <person name="Punt P.J."/>
            <person name="Ram A.F."/>
            <person name="Ramon A."/>
            <person name="Rauscher S."/>
            <person name="Record E."/>
            <person name="Riano-Pachon D.M."/>
            <person name="Robert V."/>
            <person name="Roehrig J."/>
            <person name="Ruller R."/>
            <person name="Salamov A."/>
            <person name="Salih N.S."/>
            <person name="Samson R.A."/>
            <person name="Sandor E."/>
            <person name="Sanguinetti M."/>
            <person name="Schuetze T."/>
            <person name="Sepcic K."/>
            <person name="Shelest E."/>
            <person name="Sherlock G."/>
            <person name="Sophianopoulou V."/>
            <person name="Squina F.M."/>
            <person name="Sun H."/>
            <person name="Susca A."/>
            <person name="Todd R.B."/>
            <person name="Tsang A."/>
            <person name="Unkles S.E."/>
            <person name="van de Wiele N."/>
            <person name="van Rossen-Uffink D."/>
            <person name="Oliveira J.V."/>
            <person name="Vesth T.C."/>
            <person name="Visser J."/>
            <person name="Yu J.-H."/>
            <person name="Zhou M."/>
            <person name="Andersen M.R."/>
            <person name="Archer D.B."/>
            <person name="Baker S.E."/>
            <person name="Benoit I."/>
            <person name="Brakhage A.A."/>
            <person name="Braus G.H."/>
            <person name="Fischer R."/>
            <person name="Frisvad J.C."/>
            <person name="Goldman G.H."/>
            <person name="Houbraken J."/>
            <person name="Oakley B."/>
            <person name="Pocsi I."/>
            <person name="Scazzocchio C."/>
            <person name="Seiboth B."/>
            <person name="vanKuyk P.A."/>
            <person name="Wortman J."/>
            <person name="Dyer P.S."/>
            <person name="Grigoriev I.V."/>
        </authorList>
    </citation>
    <scope>NUCLEOTIDE SEQUENCE [LARGE SCALE GENOMIC DNA]</scope>
    <source>
        <strain evidence="2">CBS 106.47</strain>
    </source>
</reference>
<gene>
    <name evidence="1" type="ORF">ASPFODRAFT_326782</name>
</gene>
<dbReference type="EMBL" id="KV878247">
    <property type="protein sequence ID" value="OJZ82545.1"/>
    <property type="molecule type" value="Genomic_DNA"/>
</dbReference>
<dbReference type="Proteomes" id="UP000184063">
    <property type="component" value="Unassembled WGS sequence"/>
</dbReference>